<dbReference type="GO" id="GO:0005876">
    <property type="term" value="C:spindle microtubule"/>
    <property type="evidence" value="ECO:0007669"/>
    <property type="project" value="TreeGrafter"/>
</dbReference>
<evidence type="ECO:0000256" key="12">
    <source>
        <dbReference type="SAM" id="Coils"/>
    </source>
</evidence>
<evidence type="ECO:0000313" key="14">
    <source>
        <dbReference type="EMBL" id="KAB0391968.1"/>
    </source>
</evidence>
<evidence type="ECO:0000256" key="10">
    <source>
        <dbReference type="ARBA" id="ARBA00039966"/>
    </source>
</evidence>
<dbReference type="GO" id="GO:0008017">
    <property type="term" value="F:microtubule binding"/>
    <property type="evidence" value="ECO:0007669"/>
    <property type="project" value="TreeGrafter"/>
</dbReference>
<dbReference type="InterPro" id="IPR000533">
    <property type="entry name" value="Tropomyosin"/>
</dbReference>
<dbReference type="PANTHER" id="PTHR16056:SF16">
    <property type="entry name" value="REGULATOR OF MICROTUBULE DYNAMICS PROTEIN 1"/>
    <property type="match status" value="1"/>
</dbReference>
<proteinExistence type="inferred from homology"/>
<evidence type="ECO:0000256" key="1">
    <source>
        <dbReference type="ARBA" id="ARBA00004647"/>
    </source>
</evidence>
<evidence type="ECO:0000256" key="7">
    <source>
        <dbReference type="ARBA" id="ARBA00023054"/>
    </source>
</evidence>
<reference evidence="14 15" key="1">
    <citation type="journal article" date="2019" name="PLoS ONE">
        <title>Genomic analyses reveal an absence of contemporary introgressive admixture between fin whales and blue whales, despite known hybrids.</title>
        <authorList>
            <person name="Westbury M.V."/>
            <person name="Petersen B."/>
            <person name="Lorenzen E.D."/>
        </authorList>
    </citation>
    <scope>NUCLEOTIDE SEQUENCE [LARGE SCALE GENOMIC DNA]</scope>
    <source>
        <strain evidence="14">FinWhale-01</strain>
    </source>
</reference>
<keyword evidence="3" id="KW-0963">Cytoplasm</keyword>
<dbReference type="OrthoDB" id="69711at2759"/>
<keyword evidence="5" id="KW-0677">Repeat</keyword>
<dbReference type="InterPro" id="IPR011990">
    <property type="entry name" value="TPR-like_helical_dom_sf"/>
</dbReference>
<feature type="compositionally biased region" description="Basic and acidic residues" evidence="13">
    <location>
        <begin position="48"/>
        <end position="67"/>
    </location>
</feature>
<dbReference type="InterPro" id="IPR049039">
    <property type="entry name" value="RMD1-3_a_helical_rpt"/>
</dbReference>
<comment type="caution">
    <text evidence="14">The sequence shown here is derived from an EMBL/GenBank/DDBJ whole genome shotgun (WGS) entry which is preliminary data.</text>
</comment>
<evidence type="ECO:0000256" key="2">
    <source>
        <dbReference type="ARBA" id="ARBA00011375"/>
    </source>
</evidence>
<accession>A0A643BWD0</accession>
<dbReference type="GO" id="GO:0005739">
    <property type="term" value="C:mitochondrion"/>
    <property type="evidence" value="ECO:0007669"/>
    <property type="project" value="TreeGrafter"/>
</dbReference>
<comment type="subunit">
    <text evidence="2">Interacts with microtubules.</text>
</comment>
<evidence type="ECO:0000256" key="8">
    <source>
        <dbReference type="ARBA" id="ARBA00023212"/>
    </source>
</evidence>
<dbReference type="Gene3D" id="1.20.5.400">
    <property type="match status" value="1"/>
</dbReference>
<protein>
    <recommendedName>
        <fullName evidence="10">Regulator of microtubule dynamics protein 1</fullName>
    </recommendedName>
    <alternativeName>
        <fullName evidence="11">Protein FAM82B</fullName>
    </alternativeName>
</protein>
<dbReference type="Gene3D" id="1.20.5.170">
    <property type="match status" value="1"/>
</dbReference>
<gene>
    <name evidence="14" type="ORF">E2I00_000021</name>
</gene>
<name>A0A643BWD0_BALPH</name>
<dbReference type="SUPFAM" id="SSF57997">
    <property type="entry name" value="Tropomyosin"/>
    <property type="match status" value="2"/>
</dbReference>
<dbReference type="PRINTS" id="PR00194">
    <property type="entry name" value="TROPOMYOSIN"/>
</dbReference>
<evidence type="ECO:0000313" key="15">
    <source>
        <dbReference type="Proteomes" id="UP000437017"/>
    </source>
</evidence>
<comment type="similarity">
    <text evidence="9">Belongs to the RMDN family.</text>
</comment>
<evidence type="ECO:0000256" key="3">
    <source>
        <dbReference type="ARBA" id="ARBA00022490"/>
    </source>
</evidence>
<dbReference type="Pfam" id="PF21033">
    <property type="entry name" value="RMD1-3"/>
    <property type="match status" value="1"/>
</dbReference>
<comment type="subcellular location">
    <subcellularLocation>
        <location evidence="1">Cytoplasm</location>
        <location evidence="1">Cytoskeleton</location>
        <location evidence="1">Spindle pole</location>
    </subcellularLocation>
</comment>
<keyword evidence="15" id="KW-1185">Reference proteome</keyword>
<dbReference type="Gene3D" id="1.25.40.10">
    <property type="entry name" value="Tetratricopeptide repeat domain"/>
    <property type="match status" value="1"/>
</dbReference>
<dbReference type="PANTHER" id="PTHR16056">
    <property type="entry name" value="REGULATOR OF MICROTUBULE DYNAMICS PROTEIN"/>
    <property type="match status" value="1"/>
</dbReference>
<dbReference type="SUPFAM" id="SSF48452">
    <property type="entry name" value="TPR-like"/>
    <property type="match status" value="1"/>
</dbReference>
<feature type="region of interest" description="Disordered" evidence="13">
    <location>
        <begin position="26"/>
        <end position="67"/>
    </location>
</feature>
<dbReference type="Proteomes" id="UP000437017">
    <property type="component" value="Unassembled WGS sequence"/>
</dbReference>
<organism evidence="14 15">
    <name type="scientific">Balaenoptera physalus</name>
    <name type="common">Fin whale</name>
    <name type="synonym">Balaena physalus</name>
    <dbReference type="NCBI Taxonomy" id="9770"/>
    <lineage>
        <taxon>Eukaryota</taxon>
        <taxon>Metazoa</taxon>
        <taxon>Chordata</taxon>
        <taxon>Craniata</taxon>
        <taxon>Vertebrata</taxon>
        <taxon>Euteleostomi</taxon>
        <taxon>Mammalia</taxon>
        <taxon>Eutheria</taxon>
        <taxon>Laurasiatheria</taxon>
        <taxon>Artiodactyla</taxon>
        <taxon>Whippomorpha</taxon>
        <taxon>Cetacea</taxon>
        <taxon>Mysticeti</taxon>
        <taxon>Balaenopteridae</taxon>
        <taxon>Balaenoptera</taxon>
    </lineage>
</organism>
<evidence type="ECO:0000256" key="13">
    <source>
        <dbReference type="SAM" id="MobiDB-lite"/>
    </source>
</evidence>
<evidence type="ECO:0000256" key="9">
    <source>
        <dbReference type="ARBA" id="ARBA00038360"/>
    </source>
</evidence>
<evidence type="ECO:0000256" key="4">
    <source>
        <dbReference type="ARBA" id="ARBA00022701"/>
    </source>
</evidence>
<keyword evidence="6" id="KW-0802">TPR repeat</keyword>
<evidence type="ECO:0000256" key="5">
    <source>
        <dbReference type="ARBA" id="ARBA00022737"/>
    </source>
</evidence>
<keyword evidence="7 12" id="KW-0175">Coiled coil</keyword>
<dbReference type="AlphaFoldDB" id="A0A643BWD0"/>
<feature type="coiled-coil region" evidence="12">
    <location>
        <begin position="76"/>
        <end position="124"/>
    </location>
</feature>
<dbReference type="EMBL" id="SGJD01004107">
    <property type="protein sequence ID" value="KAB0391968.1"/>
    <property type="molecule type" value="Genomic_DNA"/>
</dbReference>
<dbReference type="FunFam" id="1.20.5.400:FF:000002">
    <property type="entry name" value="Tropomyosin 2"/>
    <property type="match status" value="1"/>
</dbReference>
<feature type="coiled-coil region" evidence="12">
    <location>
        <begin position="435"/>
        <end position="497"/>
    </location>
</feature>
<keyword evidence="8" id="KW-0206">Cytoskeleton</keyword>
<dbReference type="GO" id="GO:0097431">
    <property type="term" value="C:mitotic spindle pole"/>
    <property type="evidence" value="ECO:0007669"/>
    <property type="project" value="TreeGrafter"/>
</dbReference>
<evidence type="ECO:0000256" key="6">
    <source>
        <dbReference type="ARBA" id="ARBA00022803"/>
    </source>
</evidence>
<evidence type="ECO:0000256" key="11">
    <source>
        <dbReference type="ARBA" id="ARBA00041958"/>
    </source>
</evidence>
<sequence length="544" mass="61695">MRLHAMAGLNSLEAVKCKNQALQQQADEAEDHAQGLQCGSWMASTSGEKAEEQKRNEGDRKLGSEDEKMEIQEMKLKETKDIAEEADHKYEEVARKLVILEGELERVEERAKVSELKYRDLKLAALGPRLPTGAAGSCEQCVLWRLRGAEVMGNPGAFKRSLLFSALSYLGFETYQVISQAAVVHAAAKVFRVEEILEQADYLYESGETEKLYQLLSQYKESEDAELLWRLAWASRVIGRLSGTSEEEKKLLVYEALEYAKRALEKNESSFAAHKWYAICISDVGDYEGIKAKIANASMIKEPFEKAVELNPKDATSIHLIGIWCYTFAEMPWYQRRIAKMLFAAPSSTYEEALGYFHRAEQVDLNFYSKNLLLLGKTYLKLHNKKLAALWLTKAKDYPAHTEDKQIETEAAQLLTEELNVTNNLKLPEAASEKEDEHEEEIKLLSDKLKEAETCAEFAETTVAKLEKTIDELEEKLAQAKEENVGLHQTLDQALNELNCIEPKQKSFVPTKTRELCVFLFSCKKFLLLLSLCFAGNVKQIMNT</sequence>
<keyword evidence="4" id="KW-0493">Microtubule</keyword>
<dbReference type="Pfam" id="PF00261">
    <property type="entry name" value="Tropomyosin"/>
    <property type="match status" value="2"/>
</dbReference>